<gene>
    <name evidence="4" type="ORF">SAMN04488036_101502</name>
</gene>
<dbReference type="Proteomes" id="UP000198851">
    <property type="component" value="Unassembled WGS sequence"/>
</dbReference>
<protein>
    <submittedName>
        <fullName evidence="4">Hemolysin-type calcium-binding repeat-containing protein</fullName>
    </submittedName>
</protein>
<evidence type="ECO:0000313" key="5">
    <source>
        <dbReference type="Proteomes" id="UP000198851"/>
    </source>
</evidence>
<evidence type="ECO:0000313" key="4">
    <source>
        <dbReference type="EMBL" id="SFK58178.1"/>
    </source>
</evidence>
<dbReference type="PROSITE" id="PS00330">
    <property type="entry name" value="HEMOLYSIN_CALCIUM"/>
    <property type="match status" value="2"/>
</dbReference>
<feature type="signal peptide" evidence="3">
    <location>
        <begin position="1"/>
        <end position="21"/>
    </location>
</feature>
<reference evidence="5" key="1">
    <citation type="submission" date="2016-10" db="EMBL/GenBank/DDBJ databases">
        <authorList>
            <person name="Varghese N."/>
            <person name="Submissions S."/>
        </authorList>
    </citation>
    <scope>NUCLEOTIDE SEQUENCE [LARGE SCALE GENOMIC DNA]</scope>
    <source>
        <strain evidence="5">DSM 28453</strain>
    </source>
</reference>
<dbReference type="PANTHER" id="PTHR38340">
    <property type="entry name" value="S-LAYER PROTEIN"/>
    <property type="match status" value="1"/>
</dbReference>
<dbReference type="GO" id="GO:0005576">
    <property type="term" value="C:extracellular region"/>
    <property type="evidence" value="ECO:0007669"/>
    <property type="project" value="UniProtKB-SubCell"/>
</dbReference>
<evidence type="ECO:0000256" key="1">
    <source>
        <dbReference type="ARBA" id="ARBA00004613"/>
    </source>
</evidence>
<organism evidence="4 5">
    <name type="scientific">Shimia haliotis</name>
    <dbReference type="NCBI Taxonomy" id="1280847"/>
    <lineage>
        <taxon>Bacteria</taxon>
        <taxon>Pseudomonadati</taxon>
        <taxon>Pseudomonadota</taxon>
        <taxon>Alphaproteobacteria</taxon>
        <taxon>Rhodobacterales</taxon>
        <taxon>Roseobacteraceae</taxon>
    </lineage>
</organism>
<dbReference type="AlphaFoldDB" id="A0A1I4ANU2"/>
<dbReference type="InterPro" id="IPR018511">
    <property type="entry name" value="Hemolysin-typ_Ca-bd_CS"/>
</dbReference>
<keyword evidence="2" id="KW-0964">Secreted</keyword>
<dbReference type="STRING" id="1280847.SAMN04488036_101502"/>
<comment type="subcellular location">
    <subcellularLocation>
        <location evidence="1">Secreted</location>
    </subcellularLocation>
</comment>
<keyword evidence="5" id="KW-1185">Reference proteome</keyword>
<dbReference type="PRINTS" id="PR00313">
    <property type="entry name" value="CABNDNGRPT"/>
</dbReference>
<dbReference type="Pfam" id="PF00353">
    <property type="entry name" value="HemolysinCabind"/>
    <property type="match status" value="3"/>
</dbReference>
<sequence length="276" mass="28215">MMLVGLLLSVGLLAAVSGGFGDDDGGVASAVEVNEGTEDDDTMFGRGDTDLIDGRGGDDDITGLGGDDILLGGDGDDILKGREGDDFLVGGDGDDTLRGGDGDDTLLASDGADNLVGGGGNDLLIGAETLNRVPTASDILALLNSQPVADFTYEPPEDQEPGSYLNGKGGDDYLLIGEGDTAEGGQGNDTFELGEWINDADRAPVIEDYTPADDVIVVRYAAGNPPPTITVDTSDEGFGLIDNIYANGELIARNMSNEGGALPRLSASDIQLVEVG</sequence>
<feature type="chain" id="PRO_5011624417" evidence="3">
    <location>
        <begin position="22"/>
        <end position="276"/>
    </location>
</feature>
<accession>A0A1I4ANU2</accession>
<dbReference type="GO" id="GO:0005509">
    <property type="term" value="F:calcium ion binding"/>
    <property type="evidence" value="ECO:0007669"/>
    <property type="project" value="InterPro"/>
</dbReference>
<dbReference type="InterPro" id="IPR011049">
    <property type="entry name" value="Serralysin-like_metalloprot_C"/>
</dbReference>
<evidence type="ECO:0000256" key="2">
    <source>
        <dbReference type="ARBA" id="ARBA00022525"/>
    </source>
</evidence>
<dbReference type="RefSeq" id="WP_093319817.1">
    <property type="nucleotide sequence ID" value="NZ_FOSZ01000001.1"/>
</dbReference>
<dbReference type="Gene3D" id="2.150.10.10">
    <property type="entry name" value="Serralysin-like metalloprotease, C-terminal"/>
    <property type="match status" value="3"/>
</dbReference>
<dbReference type="EMBL" id="FOSZ01000001">
    <property type="protein sequence ID" value="SFK58178.1"/>
    <property type="molecule type" value="Genomic_DNA"/>
</dbReference>
<dbReference type="OrthoDB" id="7801966at2"/>
<proteinExistence type="predicted"/>
<dbReference type="InterPro" id="IPR050557">
    <property type="entry name" value="RTX_toxin/Mannuronan_C5-epim"/>
</dbReference>
<name>A0A1I4ANU2_9RHOB</name>
<keyword evidence="3" id="KW-0732">Signal</keyword>
<dbReference type="SUPFAM" id="SSF51120">
    <property type="entry name" value="beta-Roll"/>
    <property type="match status" value="2"/>
</dbReference>
<dbReference type="InterPro" id="IPR001343">
    <property type="entry name" value="Hemolysn_Ca-bd"/>
</dbReference>
<dbReference type="PANTHER" id="PTHR38340:SF1">
    <property type="entry name" value="S-LAYER PROTEIN"/>
    <property type="match status" value="1"/>
</dbReference>
<evidence type="ECO:0000256" key="3">
    <source>
        <dbReference type="SAM" id="SignalP"/>
    </source>
</evidence>